<evidence type="ECO:0000313" key="2">
    <source>
        <dbReference type="Proteomes" id="UP000193467"/>
    </source>
</evidence>
<sequence>MLADLSRYRDGVARALQELHSYLAGIHSIKLNFRLHRALSLVDWLCDCPERRRKEHFFVDENNKIRDKSLWSKYLDGEDEELVDRLQEEENKRLGAVAQGEEQPSS</sequence>
<dbReference type="InParanoid" id="A0A1Y2F0J0"/>
<keyword evidence="2" id="KW-1185">Reference proteome</keyword>
<dbReference type="Proteomes" id="UP000193467">
    <property type="component" value="Unassembled WGS sequence"/>
</dbReference>
<proteinExistence type="predicted"/>
<reference evidence="1 2" key="1">
    <citation type="submission" date="2016-07" db="EMBL/GenBank/DDBJ databases">
        <title>Pervasive Adenine N6-methylation of Active Genes in Fungi.</title>
        <authorList>
            <consortium name="DOE Joint Genome Institute"/>
            <person name="Mondo S.J."/>
            <person name="Dannebaum R.O."/>
            <person name="Kuo R.C."/>
            <person name="Labutti K."/>
            <person name="Haridas S."/>
            <person name="Kuo A."/>
            <person name="Salamov A."/>
            <person name="Ahrendt S.R."/>
            <person name="Lipzen A."/>
            <person name="Sullivan W."/>
            <person name="Andreopoulos W.B."/>
            <person name="Clum A."/>
            <person name="Lindquist E."/>
            <person name="Daum C."/>
            <person name="Ramamoorthy G.K."/>
            <person name="Gryganskyi A."/>
            <person name="Culley D."/>
            <person name="Magnuson J.K."/>
            <person name="James T.Y."/>
            <person name="O'Malley M.A."/>
            <person name="Stajich J.E."/>
            <person name="Spatafora J.W."/>
            <person name="Visel A."/>
            <person name="Grigoriev I.V."/>
        </authorList>
    </citation>
    <scope>NUCLEOTIDE SEQUENCE [LARGE SCALE GENOMIC DNA]</scope>
    <source>
        <strain evidence="1 2">62-1032</strain>
    </source>
</reference>
<dbReference type="AlphaFoldDB" id="A0A1Y2F0J0"/>
<comment type="caution">
    <text evidence="1">The sequence shown here is derived from an EMBL/GenBank/DDBJ whole genome shotgun (WGS) entry which is preliminary data.</text>
</comment>
<accession>A0A1Y2F0J0</accession>
<evidence type="ECO:0000313" key="1">
    <source>
        <dbReference type="EMBL" id="ORY77227.1"/>
    </source>
</evidence>
<protein>
    <submittedName>
        <fullName evidence="1">Uncharacterized protein</fullName>
    </submittedName>
</protein>
<organism evidence="1 2">
    <name type="scientific">Leucosporidium creatinivorum</name>
    <dbReference type="NCBI Taxonomy" id="106004"/>
    <lineage>
        <taxon>Eukaryota</taxon>
        <taxon>Fungi</taxon>
        <taxon>Dikarya</taxon>
        <taxon>Basidiomycota</taxon>
        <taxon>Pucciniomycotina</taxon>
        <taxon>Microbotryomycetes</taxon>
        <taxon>Leucosporidiales</taxon>
        <taxon>Leucosporidium</taxon>
    </lineage>
</organism>
<gene>
    <name evidence="1" type="ORF">BCR35DRAFT_115972</name>
</gene>
<name>A0A1Y2F0J0_9BASI</name>
<dbReference type="EMBL" id="MCGR01000032">
    <property type="protein sequence ID" value="ORY77227.1"/>
    <property type="molecule type" value="Genomic_DNA"/>
</dbReference>